<gene>
    <name evidence="1" type="ORF">ACFQZS_14070</name>
</gene>
<protein>
    <submittedName>
        <fullName evidence="1">Uncharacterized protein</fullName>
    </submittedName>
</protein>
<sequence length="94" mass="10785">MIEIQPNGKKMTIGTEKETWEYVPVTGMDIGYHEGKALLYWTAVDVLGITYTMVKLMSDDGVVQIKLITRNGEEQIIHNVCELPNNFQLSQWIR</sequence>
<evidence type="ECO:0000313" key="2">
    <source>
        <dbReference type="Proteomes" id="UP001596958"/>
    </source>
</evidence>
<reference evidence="2" key="1">
    <citation type="journal article" date="2019" name="Int. J. Syst. Evol. Microbiol.">
        <title>The Global Catalogue of Microorganisms (GCM) 10K type strain sequencing project: providing services to taxonomists for standard genome sequencing and annotation.</title>
        <authorList>
            <consortium name="The Broad Institute Genomics Platform"/>
            <consortium name="The Broad Institute Genome Sequencing Center for Infectious Disease"/>
            <person name="Wu L."/>
            <person name="Ma J."/>
        </authorList>
    </citation>
    <scope>NUCLEOTIDE SEQUENCE [LARGE SCALE GENOMIC DNA]</scope>
    <source>
        <strain evidence="2">CCUG 63418</strain>
    </source>
</reference>
<name>A0ABW2Z0N6_9SPHI</name>
<dbReference type="RefSeq" id="WP_377101276.1">
    <property type="nucleotide sequence ID" value="NZ_JBHTHU010000019.1"/>
</dbReference>
<proteinExistence type="predicted"/>
<keyword evidence="2" id="KW-1185">Reference proteome</keyword>
<evidence type="ECO:0000313" key="1">
    <source>
        <dbReference type="EMBL" id="MFD0751272.1"/>
    </source>
</evidence>
<dbReference type="Proteomes" id="UP001596958">
    <property type="component" value="Unassembled WGS sequence"/>
</dbReference>
<comment type="caution">
    <text evidence="1">The sequence shown here is derived from an EMBL/GenBank/DDBJ whole genome shotgun (WGS) entry which is preliminary data.</text>
</comment>
<dbReference type="EMBL" id="JBHTHU010000019">
    <property type="protein sequence ID" value="MFD0751272.1"/>
    <property type="molecule type" value="Genomic_DNA"/>
</dbReference>
<accession>A0ABW2Z0N6</accession>
<organism evidence="1 2">
    <name type="scientific">Mucilaginibacter calamicampi</name>
    <dbReference type="NCBI Taxonomy" id="1302352"/>
    <lineage>
        <taxon>Bacteria</taxon>
        <taxon>Pseudomonadati</taxon>
        <taxon>Bacteroidota</taxon>
        <taxon>Sphingobacteriia</taxon>
        <taxon>Sphingobacteriales</taxon>
        <taxon>Sphingobacteriaceae</taxon>
        <taxon>Mucilaginibacter</taxon>
    </lineage>
</organism>